<evidence type="ECO:0000313" key="2">
    <source>
        <dbReference type="EMBL" id="NML65158.1"/>
    </source>
</evidence>
<organism evidence="2 3">
    <name type="scientific">Hymenobacter polaris</name>
    <dbReference type="NCBI Taxonomy" id="2682546"/>
    <lineage>
        <taxon>Bacteria</taxon>
        <taxon>Pseudomonadati</taxon>
        <taxon>Bacteroidota</taxon>
        <taxon>Cytophagia</taxon>
        <taxon>Cytophagales</taxon>
        <taxon>Hymenobacteraceae</taxon>
        <taxon>Hymenobacter</taxon>
    </lineage>
</organism>
<dbReference type="RefSeq" id="WP_169530410.1">
    <property type="nucleotide sequence ID" value="NZ_JABBGH010000001.1"/>
</dbReference>
<dbReference type="Proteomes" id="UP000559626">
    <property type="component" value="Unassembled WGS sequence"/>
</dbReference>
<keyword evidence="3" id="KW-1185">Reference proteome</keyword>
<sequence>MSHAFDPAHHVLAVRVAFHQPVLESGWTGSFQVAGQPTDTTHTQVLERNAKVFSFLSPDRHDLPIRERIALNHGQLTFGYLPHPPPHNSRGRFLDMAERA</sequence>
<gene>
    <name evidence="2" type="ORF">HHL22_08065</name>
</gene>
<evidence type="ECO:0000256" key="1">
    <source>
        <dbReference type="SAM" id="MobiDB-lite"/>
    </source>
</evidence>
<proteinExistence type="predicted"/>
<evidence type="ECO:0000313" key="3">
    <source>
        <dbReference type="Proteomes" id="UP000559626"/>
    </source>
</evidence>
<protein>
    <submittedName>
        <fullName evidence="2">Uncharacterized protein</fullName>
    </submittedName>
</protein>
<comment type="caution">
    <text evidence="2">The sequence shown here is derived from an EMBL/GenBank/DDBJ whole genome shotgun (WGS) entry which is preliminary data.</text>
</comment>
<name>A0A7Y0FLU5_9BACT</name>
<dbReference type="EMBL" id="JABBGH010000001">
    <property type="protein sequence ID" value="NML65158.1"/>
    <property type="molecule type" value="Genomic_DNA"/>
</dbReference>
<feature type="region of interest" description="Disordered" evidence="1">
    <location>
        <begin position="80"/>
        <end position="100"/>
    </location>
</feature>
<accession>A0A7Y0FLU5</accession>
<reference evidence="2 3" key="1">
    <citation type="submission" date="2020-04" db="EMBL/GenBank/DDBJ databases">
        <title>Hymenobacter polaris sp. nov., isolated from Arctic soil.</title>
        <authorList>
            <person name="Dahal R.H."/>
        </authorList>
    </citation>
    <scope>NUCLEOTIDE SEQUENCE [LARGE SCALE GENOMIC DNA]</scope>
    <source>
        <strain evidence="2 3">RP-2-7</strain>
    </source>
</reference>
<dbReference type="AlphaFoldDB" id="A0A7Y0FLU5"/>